<feature type="domain" description="G-protein coupled receptors family 2 profile 2" evidence="6">
    <location>
        <begin position="516"/>
        <end position="764"/>
    </location>
</feature>
<dbReference type="Gene3D" id="1.20.1070.10">
    <property type="entry name" value="Rhodopsin 7-helix transmembrane proteins"/>
    <property type="match status" value="1"/>
</dbReference>
<evidence type="ECO:0000256" key="3">
    <source>
        <dbReference type="ARBA" id="ARBA00022989"/>
    </source>
</evidence>
<dbReference type="InterPro" id="IPR017981">
    <property type="entry name" value="GPCR_2-like_7TM"/>
</dbReference>
<evidence type="ECO:0000256" key="2">
    <source>
        <dbReference type="ARBA" id="ARBA00022692"/>
    </source>
</evidence>
<dbReference type="PROSITE" id="PS50261">
    <property type="entry name" value="G_PROTEIN_RECEP_F2_4"/>
    <property type="match status" value="1"/>
</dbReference>
<feature type="transmembrane region" description="Helical" evidence="5">
    <location>
        <begin position="517"/>
        <end position="541"/>
    </location>
</feature>
<gene>
    <name evidence="7" type="ORF">SNE40_003923</name>
</gene>
<keyword evidence="2 5" id="KW-0812">Transmembrane</keyword>
<feature type="transmembrane region" description="Helical" evidence="5">
    <location>
        <begin position="670"/>
        <end position="692"/>
    </location>
</feature>
<feature type="transmembrane region" description="Helical" evidence="5">
    <location>
        <begin position="553"/>
        <end position="570"/>
    </location>
</feature>
<evidence type="ECO:0000313" key="8">
    <source>
        <dbReference type="Proteomes" id="UP001347796"/>
    </source>
</evidence>
<keyword evidence="4 5" id="KW-0472">Membrane</keyword>
<dbReference type="InterPro" id="IPR053231">
    <property type="entry name" value="GPCR_LN-TM7"/>
</dbReference>
<keyword evidence="8" id="KW-1185">Reference proteome</keyword>
<evidence type="ECO:0000256" key="5">
    <source>
        <dbReference type="SAM" id="Phobius"/>
    </source>
</evidence>
<organism evidence="7 8">
    <name type="scientific">Patella caerulea</name>
    <name type="common">Rayed Mediterranean limpet</name>
    <dbReference type="NCBI Taxonomy" id="87958"/>
    <lineage>
        <taxon>Eukaryota</taxon>
        <taxon>Metazoa</taxon>
        <taxon>Spiralia</taxon>
        <taxon>Lophotrochozoa</taxon>
        <taxon>Mollusca</taxon>
        <taxon>Gastropoda</taxon>
        <taxon>Patellogastropoda</taxon>
        <taxon>Patelloidea</taxon>
        <taxon>Patellidae</taxon>
        <taxon>Patella</taxon>
    </lineage>
</organism>
<feature type="transmembrane region" description="Helical" evidence="5">
    <location>
        <begin position="713"/>
        <end position="731"/>
    </location>
</feature>
<evidence type="ECO:0000259" key="6">
    <source>
        <dbReference type="PROSITE" id="PS50261"/>
    </source>
</evidence>
<dbReference type="PANTHER" id="PTHR45902:SF1">
    <property type="entry name" value="LATROPHILIN RECEPTOR-LIKE PROTEIN A"/>
    <property type="match status" value="1"/>
</dbReference>
<reference evidence="7 8" key="1">
    <citation type="submission" date="2024-01" db="EMBL/GenBank/DDBJ databases">
        <title>The genome of the rayed Mediterranean limpet Patella caerulea (Linnaeus, 1758).</title>
        <authorList>
            <person name="Anh-Thu Weber A."/>
            <person name="Halstead-Nussloch G."/>
        </authorList>
    </citation>
    <scope>NUCLEOTIDE SEQUENCE [LARGE SCALE GENOMIC DNA]</scope>
    <source>
        <strain evidence="7">AATW-2023a</strain>
        <tissue evidence="7">Whole specimen</tissue>
    </source>
</reference>
<dbReference type="GO" id="GO:0004930">
    <property type="term" value="F:G protein-coupled receptor activity"/>
    <property type="evidence" value="ECO:0007669"/>
    <property type="project" value="InterPro"/>
</dbReference>
<dbReference type="Proteomes" id="UP001347796">
    <property type="component" value="Unassembled WGS sequence"/>
</dbReference>
<feature type="transmembrane region" description="Helical" evidence="5">
    <location>
        <begin position="743"/>
        <end position="762"/>
    </location>
</feature>
<comment type="caution">
    <text evidence="7">The sequence shown here is derived from an EMBL/GenBank/DDBJ whole genome shotgun (WGS) entry which is preliminary data.</text>
</comment>
<dbReference type="InterPro" id="IPR000832">
    <property type="entry name" value="GPCR_2_secretin-like"/>
</dbReference>
<comment type="subcellular location">
    <subcellularLocation>
        <location evidence="1">Membrane</location>
        <topology evidence="1">Multi-pass membrane protein</topology>
    </subcellularLocation>
</comment>
<sequence length="808" mass="92542">MTLANNTTEMVDNNANDEDLKMLHRCVQCSPQSIRLLNPKCVDCMCDLDCIKYGDCCIDVMINLGLHTVRPQSEFTCISPQLGTSKMFHLKNMRSTMDGYYMKTWFVDDYGTSRACNNHPIQPVSCTATGITYVNMDCAFLNKELDCTHWGLKSECNATNPTNMCKTYIIPPFFAELRYCDARRSQQFISHCMDGFDWYSEQCARYYYLVYGRDGTIYKNIFCYLCNLNILEERPIGQFVPFEILTRFTDLFEKAVYDLPCDGTTAWMDFRVNRCRPIRCDTNKTLVGGYCKHDAMTAQGNSYHLLQQVVMESEDRIPILKQAVHNILSNLSFYISSADYHASVTRGNTVLYVDVWFTITDNILLASFERRVMYMEPIYFYNVKSSPIYQSVDYTAFEHPQSSLSSLGTFASDVDTKILCCTVDENPILDKIYTPITFQLLCSYIEFNSDEYVIENKMARIDHLNLTLYSDEFSVYKNQLRVCFNLFLTRTGIAYNNETVMYDVSPDDDDANDDIKWYLSTVLIALSMLALFITFITYLRFSKMRSQPGKNNMALIINLFLAQLMLLVGVDKIDNIITCQILGVIIHYLWLSMLLWMNVCSYHMFKVFVLHTIIRMNRSNDVKQTMLYCLYANGTPVLIIAVNIVTNYILSSGAVIGYGGNSCYLSTAHLVLYCFILPLSLVILSNIIFFVSTVVSIHSVKQIGKQAGERNNLYIYIKLSVVTGGFWLFAILTNVVNSPAMEYLSIILNSSQGIFLFWSIVLNKTVIFKCRRELRDVTESSSKPKNPSIPVYHIKPETDTVTSLNTSL</sequence>
<feature type="transmembrane region" description="Helical" evidence="5">
    <location>
        <begin position="582"/>
        <end position="605"/>
    </location>
</feature>
<evidence type="ECO:0000313" key="7">
    <source>
        <dbReference type="EMBL" id="KAK6192460.1"/>
    </source>
</evidence>
<keyword evidence="3 5" id="KW-1133">Transmembrane helix</keyword>
<dbReference type="EMBL" id="JAZGQO010000002">
    <property type="protein sequence ID" value="KAK6192460.1"/>
    <property type="molecule type" value="Genomic_DNA"/>
</dbReference>
<dbReference type="Pfam" id="PF00002">
    <property type="entry name" value="7tm_2"/>
    <property type="match status" value="1"/>
</dbReference>
<dbReference type="CDD" id="cd15039">
    <property type="entry name" value="7tmB3_Methuselah-like"/>
    <property type="match status" value="1"/>
</dbReference>
<dbReference type="AlphaFoldDB" id="A0AAN8KJB4"/>
<name>A0AAN8KJB4_PATCE</name>
<evidence type="ECO:0000256" key="1">
    <source>
        <dbReference type="ARBA" id="ARBA00004141"/>
    </source>
</evidence>
<evidence type="ECO:0000256" key="4">
    <source>
        <dbReference type="ARBA" id="ARBA00023136"/>
    </source>
</evidence>
<dbReference type="PANTHER" id="PTHR45902">
    <property type="entry name" value="LATROPHILIN RECEPTOR-LIKE PROTEIN A"/>
    <property type="match status" value="1"/>
</dbReference>
<accession>A0AAN8KJB4</accession>
<dbReference type="GO" id="GO:0007166">
    <property type="term" value="P:cell surface receptor signaling pathway"/>
    <property type="evidence" value="ECO:0007669"/>
    <property type="project" value="InterPro"/>
</dbReference>
<protein>
    <recommendedName>
        <fullName evidence="6">G-protein coupled receptors family 2 profile 2 domain-containing protein</fullName>
    </recommendedName>
</protein>
<feature type="transmembrane region" description="Helical" evidence="5">
    <location>
        <begin position="626"/>
        <end position="650"/>
    </location>
</feature>
<proteinExistence type="predicted"/>
<dbReference type="GO" id="GO:0016020">
    <property type="term" value="C:membrane"/>
    <property type="evidence" value="ECO:0007669"/>
    <property type="project" value="UniProtKB-SubCell"/>
</dbReference>